<comment type="caution">
    <text evidence="1">The sequence shown here is derived from an EMBL/GenBank/DDBJ whole genome shotgun (WGS) entry which is preliminary data.</text>
</comment>
<evidence type="ECO:0000313" key="2">
    <source>
        <dbReference type="Proteomes" id="UP000016496"/>
    </source>
</evidence>
<proteinExistence type="predicted"/>
<dbReference type="HOGENOM" id="CLU_2407226_0_0_10"/>
<dbReference type="EMBL" id="AWSV01000087">
    <property type="protein sequence ID" value="ERI85565.1"/>
    <property type="molecule type" value="Genomic_DNA"/>
</dbReference>
<sequence length="92" mass="10704">MELEIGSMEAGIVFRCEPDQLKPQFVAPQFGLFFQRIMRSYHKPHFIQSPIFAKVIGQSQMPDMDRIERSAEYSGLKLVHDALLQFIFQETL</sequence>
<organism evidence="1 2">
    <name type="scientific">Bacteroides pyogenes F0041</name>
    <dbReference type="NCBI Taxonomy" id="1321819"/>
    <lineage>
        <taxon>Bacteria</taxon>
        <taxon>Pseudomonadati</taxon>
        <taxon>Bacteroidota</taxon>
        <taxon>Bacteroidia</taxon>
        <taxon>Bacteroidales</taxon>
        <taxon>Bacteroidaceae</taxon>
        <taxon>Bacteroides</taxon>
    </lineage>
</organism>
<name>U2CLZ3_9BACE</name>
<dbReference type="Proteomes" id="UP000016496">
    <property type="component" value="Unassembled WGS sequence"/>
</dbReference>
<accession>U2CLZ3</accession>
<protein>
    <submittedName>
        <fullName evidence="1">Uncharacterized protein</fullName>
    </submittedName>
</protein>
<dbReference type="AlphaFoldDB" id="U2CLZ3"/>
<evidence type="ECO:0000313" key="1">
    <source>
        <dbReference type="EMBL" id="ERI85565.1"/>
    </source>
</evidence>
<reference evidence="1 2" key="1">
    <citation type="submission" date="2013-08" db="EMBL/GenBank/DDBJ databases">
        <authorList>
            <person name="Weinstock G."/>
            <person name="Sodergren E."/>
            <person name="Wylie T."/>
            <person name="Fulton L."/>
            <person name="Fulton R."/>
            <person name="Fronick C."/>
            <person name="O'Laughlin M."/>
            <person name="Godfrey J."/>
            <person name="Miner T."/>
            <person name="Herter B."/>
            <person name="Appelbaum E."/>
            <person name="Cordes M."/>
            <person name="Lek S."/>
            <person name="Wollam A."/>
            <person name="Pepin K.H."/>
            <person name="Palsikar V.B."/>
            <person name="Mitreva M."/>
            <person name="Wilson R.K."/>
        </authorList>
    </citation>
    <scope>NUCLEOTIDE SEQUENCE [LARGE SCALE GENOMIC DNA]</scope>
    <source>
        <strain evidence="1 2">F0041</strain>
    </source>
</reference>
<gene>
    <name evidence="1" type="ORF">HMPREF1981_01589</name>
</gene>